<dbReference type="Gene3D" id="1.10.630.10">
    <property type="entry name" value="Cytochrome P450"/>
    <property type="match status" value="1"/>
</dbReference>
<dbReference type="Proteomes" id="UP000292003">
    <property type="component" value="Unassembled WGS sequence"/>
</dbReference>
<dbReference type="AlphaFoldDB" id="A0A4Q7J8E6"/>
<sequence length="380" mass="41212">MTSTADRVLMTSDLSFDQRMCPHVPPREEPVRRIRTPAGDEAWLVSGYAEVRELLGDSRLGRSHPAPDERACYAGEPTYDQVTAADHQTADMLHSVLRSTLKPYFSARRMLALRPALRQIVDDQLDRLEAAGQPADLRTGFSTPVILRALCELLGVPEPDRSRCVTLMAKAGEGDLAGLAGYLAELVGRLRENPDDSMLSSLCAAGATDEQVVQLAMVLQFAGVGATRNQIDYGVLLLNAHPEQRAALAADPEAMPRAVEEILRVSGSASLPRYARADIEIGGVTIAENDLVLLDLTLANVDSAGFDDPGRFDPARSPNRHVTFSHGVWTCLGAPLARLILRTVFEVLLARLPGLRPAGELVPRSVPLSGGLPERFDVTW</sequence>
<organism evidence="9 10">
    <name type="scientific">Amycolatopsis suaedae</name>
    <dbReference type="NCBI Taxonomy" id="2510978"/>
    <lineage>
        <taxon>Bacteria</taxon>
        <taxon>Bacillati</taxon>
        <taxon>Actinomycetota</taxon>
        <taxon>Actinomycetes</taxon>
        <taxon>Pseudonocardiales</taxon>
        <taxon>Pseudonocardiaceae</taxon>
        <taxon>Amycolatopsis</taxon>
    </lineage>
</organism>
<dbReference type="GO" id="GO:0004497">
    <property type="term" value="F:monooxygenase activity"/>
    <property type="evidence" value="ECO:0007669"/>
    <property type="project" value="UniProtKB-KW"/>
</dbReference>
<dbReference type="FunFam" id="1.10.630.10:FF:000018">
    <property type="entry name" value="Cytochrome P450 monooxygenase"/>
    <property type="match status" value="1"/>
</dbReference>
<evidence type="ECO:0000256" key="7">
    <source>
        <dbReference type="ARBA" id="ARBA00023033"/>
    </source>
</evidence>
<keyword evidence="10" id="KW-1185">Reference proteome</keyword>
<evidence type="ECO:0000256" key="8">
    <source>
        <dbReference type="ARBA" id="ARBA00055433"/>
    </source>
</evidence>
<dbReference type="PANTHER" id="PTHR46696:SF1">
    <property type="entry name" value="CYTOCHROME P450 YJIB-RELATED"/>
    <property type="match status" value="1"/>
</dbReference>
<gene>
    <name evidence="9" type="ORF">EWH70_12560</name>
</gene>
<dbReference type="OrthoDB" id="3804058at2"/>
<protein>
    <submittedName>
        <fullName evidence="9">Cytochrome P450</fullName>
    </submittedName>
</protein>
<dbReference type="Pfam" id="PF00067">
    <property type="entry name" value="p450"/>
    <property type="match status" value="1"/>
</dbReference>
<dbReference type="GO" id="GO:0016705">
    <property type="term" value="F:oxidoreductase activity, acting on paired donors, with incorporation or reduction of molecular oxygen"/>
    <property type="evidence" value="ECO:0007669"/>
    <property type="project" value="InterPro"/>
</dbReference>
<dbReference type="InterPro" id="IPR002397">
    <property type="entry name" value="Cyt_P450_B"/>
</dbReference>
<accession>A0A4Q7J8E6</accession>
<evidence type="ECO:0000313" key="9">
    <source>
        <dbReference type="EMBL" id="RZQ63971.1"/>
    </source>
</evidence>
<keyword evidence="4" id="KW-0479">Metal-binding</keyword>
<keyword evidence="5" id="KW-0560">Oxidoreductase</keyword>
<comment type="caution">
    <text evidence="9">The sequence shown here is derived from an EMBL/GenBank/DDBJ whole genome shotgun (WGS) entry which is preliminary data.</text>
</comment>
<evidence type="ECO:0000256" key="1">
    <source>
        <dbReference type="ARBA" id="ARBA00004660"/>
    </source>
</evidence>
<name>A0A4Q7J8E6_9PSEU</name>
<dbReference type="GO" id="GO:0020037">
    <property type="term" value="F:heme binding"/>
    <property type="evidence" value="ECO:0007669"/>
    <property type="project" value="InterPro"/>
</dbReference>
<comment type="similarity">
    <text evidence="2">Belongs to the cytochrome P450 family.</text>
</comment>
<dbReference type="InterPro" id="IPR001128">
    <property type="entry name" value="Cyt_P450"/>
</dbReference>
<keyword evidence="3" id="KW-0349">Heme</keyword>
<evidence type="ECO:0000256" key="3">
    <source>
        <dbReference type="ARBA" id="ARBA00022617"/>
    </source>
</evidence>
<dbReference type="InterPro" id="IPR036396">
    <property type="entry name" value="Cyt_P450_sf"/>
</dbReference>
<comment type="pathway">
    <text evidence="1">Antibiotic biosynthesis; vancomycin biosynthesis.</text>
</comment>
<dbReference type="SUPFAM" id="SSF48264">
    <property type="entry name" value="Cytochrome P450"/>
    <property type="match status" value="1"/>
</dbReference>
<dbReference type="PANTHER" id="PTHR46696">
    <property type="entry name" value="P450, PUTATIVE (EUROFUNG)-RELATED"/>
    <property type="match status" value="1"/>
</dbReference>
<reference evidence="9 10" key="1">
    <citation type="submission" date="2019-02" db="EMBL/GenBank/DDBJ databases">
        <title>Draft genome sequence of Amycolatopsis sp. 8-3EHSu isolated from roots of Suaeda maritima.</title>
        <authorList>
            <person name="Duangmal K."/>
            <person name="Chantavorakit T."/>
        </authorList>
    </citation>
    <scope>NUCLEOTIDE SEQUENCE [LARGE SCALE GENOMIC DNA]</scope>
    <source>
        <strain evidence="9 10">8-3EHSu</strain>
    </source>
</reference>
<evidence type="ECO:0000256" key="4">
    <source>
        <dbReference type="ARBA" id="ARBA00022723"/>
    </source>
</evidence>
<keyword evidence="7" id="KW-0503">Monooxygenase</keyword>
<dbReference type="PRINTS" id="PR00359">
    <property type="entry name" value="BP450"/>
</dbReference>
<proteinExistence type="inferred from homology"/>
<keyword evidence="6" id="KW-0408">Iron</keyword>
<evidence type="ECO:0000256" key="2">
    <source>
        <dbReference type="ARBA" id="ARBA00010617"/>
    </source>
</evidence>
<evidence type="ECO:0000256" key="5">
    <source>
        <dbReference type="ARBA" id="ARBA00023002"/>
    </source>
</evidence>
<dbReference type="RefSeq" id="WP_130475496.1">
    <property type="nucleotide sequence ID" value="NZ_SFCC01000005.1"/>
</dbReference>
<evidence type="ECO:0000313" key="10">
    <source>
        <dbReference type="Proteomes" id="UP000292003"/>
    </source>
</evidence>
<dbReference type="EMBL" id="SFCC01000005">
    <property type="protein sequence ID" value="RZQ63971.1"/>
    <property type="molecule type" value="Genomic_DNA"/>
</dbReference>
<evidence type="ECO:0000256" key="6">
    <source>
        <dbReference type="ARBA" id="ARBA00023004"/>
    </source>
</evidence>
<dbReference type="GO" id="GO:0005506">
    <property type="term" value="F:iron ion binding"/>
    <property type="evidence" value="ECO:0007669"/>
    <property type="project" value="InterPro"/>
</dbReference>
<comment type="function">
    <text evidence="8">Involved in the coupling of aromatic side chains of the heptapeptide of vancomycin.</text>
</comment>